<evidence type="ECO:0000313" key="2">
    <source>
        <dbReference type="Proteomes" id="UP000694867"/>
    </source>
</evidence>
<evidence type="ECO:0000313" key="3">
    <source>
        <dbReference type="RefSeq" id="XP_003746932.1"/>
    </source>
</evidence>
<keyword evidence="2" id="KW-1185">Reference proteome</keyword>
<dbReference type="InterPro" id="IPR002068">
    <property type="entry name" value="A-crystallin/Hsp20_dom"/>
</dbReference>
<dbReference type="AlphaFoldDB" id="A0AAJ6W026"/>
<organism evidence="2 3">
    <name type="scientific">Galendromus occidentalis</name>
    <name type="common">western predatory mite</name>
    <dbReference type="NCBI Taxonomy" id="34638"/>
    <lineage>
        <taxon>Eukaryota</taxon>
        <taxon>Metazoa</taxon>
        <taxon>Ecdysozoa</taxon>
        <taxon>Arthropoda</taxon>
        <taxon>Chelicerata</taxon>
        <taxon>Arachnida</taxon>
        <taxon>Acari</taxon>
        <taxon>Parasitiformes</taxon>
        <taxon>Mesostigmata</taxon>
        <taxon>Gamasina</taxon>
        <taxon>Phytoseioidea</taxon>
        <taxon>Phytoseiidae</taxon>
        <taxon>Typhlodrominae</taxon>
        <taxon>Galendromus</taxon>
    </lineage>
</organism>
<protein>
    <submittedName>
        <fullName evidence="3">Uncharacterized protein LOC100903141</fullName>
    </submittedName>
</protein>
<dbReference type="GeneID" id="100903141"/>
<feature type="domain" description="SHSP" evidence="1">
    <location>
        <begin position="102"/>
        <end position="174"/>
    </location>
</feature>
<accession>A0AAJ6W026</accession>
<reference evidence="3" key="1">
    <citation type="submission" date="2025-08" db="UniProtKB">
        <authorList>
            <consortium name="RefSeq"/>
        </authorList>
    </citation>
    <scope>IDENTIFICATION</scope>
</reference>
<dbReference type="Pfam" id="PF00011">
    <property type="entry name" value="HSP20"/>
    <property type="match status" value="1"/>
</dbReference>
<name>A0AAJ6W026_9ACAR</name>
<gene>
    <name evidence="3" type="primary">LOC100903141</name>
</gene>
<sequence length="189" mass="21774">MSCCQRDHPLAMWAPSSSELQPSLTLMSWFDDQLSRMQGDLIQNRFFDCPEVGRIDFGPRRRSRLFDALFSNDAIDTEMKFHENPNKNQVECQLSTGCGNFFRPEDIELNLKDRNLEFKARREEKSEDGHSYTIREVRRVVPVPETAEIEKLHAEMGPNGKVMLSAPLLKPKPLENKAKTPVPIKINRS</sequence>
<dbReference type="Gene3D" id="2.60.40.790">
    <property type="match status" value="1"/>
</dbReference>
<dbReference type="RefSeq" id="XP_003746932.1">
    <property type="nucleotide sequence ID" value="XM_003746884.2"/>
</dbReference>
<dbReference type="CDD" id="cd06526">
    <property type="entry name" value="metazoan_ACD"/>
    <property type="match status" value="1"/>
</dbReference>
<dbReference type="SUPFAM" id="SSF49764">
    <property type="entry name" value="HSP20-like chaperones"/>
    <property type="match status" value="1"/>
</dbReference>
<dbReference type="KEGG" id="goe:100903141"/>
<dbReference type="InterPro" id="IPR008978">
    <property type="entry name" value="HSP20-like_chaperone"/>
</dbReference>
<proteinExistence type="predicted"/>
<evidence type="ECO:0000259" key="1">
    <source>
        <dbReference type="Pfam" id="PF00011"/>
    </source>
</evidence>
<dbReference type="Proteomes" id="UP000694867">
    <property type="component" value="Unplaced"/>
</dbReference>